<gene>
    <name evidence="2" type="ORF">BDV95DRAFT_77007</name>
</gene>
<proteinExistence type="predicted"/>
<dbReference type="EMBL" id="JAADJZ010000014">
    <property type="protein sequence ID" value="KAF2870269.1"/>
    <property type="molecule type" value="Genomic_DNA"/>
</dbReference>
<name>A0A7C8I3X1_9PLEO</name>
<feature type="region of interest" description="Disordered" evidence="1">
    <location>
        <begin position="1"/>
        <end position="261"/>
    </location>
</feature>
<feature type="region of interest" description="Disordered" evidence="1">
    <location>
        <begin position="372"/>
        <end position="393"/>
    </location>
</feature>
<dbReference type="OrthoDB" id="3939134at2759"/>
<sequence>MLNAARRQVEPRSMPSELPLESSQTLDRQGSPTGKLKRPSFATADGMQPPRLRSRRKDVYDMSLSPEKDTQRSPFKLPETINKKPLKVVKKNRVARAPKLPLKPHSAPAPGVSDEGEAPANDGNIAQPEVANELPSSPPPYQAHAGDARLRKIRWPAGDEPVVSRVDWEKGLDTHSDTTSRPKRKADQQQTVPESVKLVWREKAQSPQAAVQELSTTSPKDNISRVKRHPQVVIPATKTDNPSFSPRKRRPVKGSTRTEEVQVGKLVQEAPSTDLGLNNLTLEADDETPTTAGHQEEPLVVGSDLPVPIDQLTERLTTSTENPPSIPSDRLSARPENIKTKRGLDTGLADKRKRTLRAKIKVPRRVELVEPLPALPPNNTSAVSQHPYNEDHDHAGDLREELQAEPGNRDTRPTITPPLLEDWSIESDEDYDEELPSLNRAFKYLDSEPRAGSCQTKRGKAIERPSLRARELVQNSDLTHDEVLNTTELVTARCKTMVGIKDKEHQSAFKADAYSYLFRALSLYLEAVYDWLREKYSNVYDSLPAMRIITPLVRDILFIEDTITSWKVGVPLHQKHDLKVVNRRLIVHLRKCYIDYRSQLSRLERAEQARKTREELRVQRSQQEQDEARKNDAQALLRERWVRWQTLHFRRMKYEPDPQRLSRLRITTKYEDLDERDANGVEFERLPVFRERSTPVPRTSPVEQDNWTDKQTQALLEGLEKFPGWAGFDHIFKKYCGPGGLLRKFNVEEITGKAIDIRSALLKQYQSKAWEIPDWLDKIPILP</sequence>
<feature type="compositionally biased region" description="Polar residues" evidence="1">
    <location>
        <begin position="378"/>
        <end position="387"/>
    </location>
</feature>
<dbReference type="AlphaFoldDB" id="A0A7C8I3X1"/>
<dbReference type="Proteomes" id="UP000481861">
    <property type="component" value="Unassembled WGS sequence"/>
</dbReference>
<comment type="caution">
    <text evidence="2">The sequence shown here is derived from an EMBL/GenBank/DDBJ whole genome shotgun (WGS) entry which is preliminary data.</text>
</comment>
<reference evidence="2 3" key="1">
    <citation type="submission" date="2020-01" db="EMBL/GenBank/DDBJ databases">
        <authorList>
            <consortium name="DOE Joint Genome Institute"/>
            <person name="Haridas S."/>
            <person name="Albert R."/>
            <person name="Binder M."/>
            <person name="Bloem J."/>
            <person name="Labutti K."/>
            <person name="Salamov A."/>
            <person name="Andreopoulos B."/>
            <person name="Baker S.E."/>
            <person name="Barry K."/>
            <person name="Bills G."/>
            <person name="Bluhm B.H."/>
            <person name="Cannon C."/>
            <person name="Castanera R."/>
            <person name="Culley D.E."/>
            <person name="Daum C."/>
            <person name="Ezra D."/>
            <person name="Gonzalez J.B."/>
            <person name="Henrissat B."/>
            <person name="Kuo A."/>
            <person name="Liang C."/>
            <person name="Lipzen A."/>
            <person name="Lutzoni F."/>
            <person name="Magnuson J."/>
            <person name="Mondo S."/>
            <person name="Nolan M."/>
            <person name="Ohm R."/>
            <person name="Pangilinan J."/>
            <person name="Park H.-J.H."/>
            <person name="Ramirez L."/>
            <person name="Alfaro M."/>
            <person name="Sun H."/>
            <person name="Tritt A."/>
            <person name="Yoshinaga Y."/>
            <person name="Zwiers L.-H.L."/>
            <person name="Turgeon B.G."/>
            <person name="Goodwin S.B."/>
            <person name="Spatafora J.W."/>
            <person name="Crous P.W."/>
            <person name="Grigoriev I.V."/>
        </authorList>
    </citation>
    <scope>NUCLEOTIDE SEQUENCE [LARGE SCALE GENOMIC DNA]</scope>
    <source>
        <strain evidence="2 3">CBS 611.86</strain>
    </source>
</reference>
<organism evidence="2 3">
    <name type="scientific">Massariosphaeria phaeospora</name>
    <dbReference type="NCBI Taxonomy" id="100035"/>
    <lineage>
        <taxon>Eukaryota</taxon>
        <taxon>Fungi</taxon>
        <taxon>Dikarya</taxon>
        <taxon>Ascomycota</taxon>
        <taxon>Pezizomycotina</taxon>
        <taxon>Dothideomycetes</taxon>
        <taxon>Pleosporomycetidae</taxon>
        <taxon>Pleosporales</taxon>
        <taxon>Pleosporales incertae sedis</taxon>
        <taxon>Massariosphaeria</taxon>
    </lineage>
</organism>
<feature type="compositionally biased region" description="Polar residues" evidence="1">
    <location>
        <begin position="21"/>
        <end position="32"/>
    </location>
</feature>
<evidence type="ECO:0000313" key="3">
    <source>
        <dbReference type="Proteomes" id="UP000481861"/>
    </source>
</evidence>
<keyword evidence="3" id="KW-1185">Reference proteome</keyword>
<feature type="compositionally biased region" description="Polar residues" evidence="1">
    <location>
        <begin position="205"/>
        <end position="221"/>
    </location>
</feature>
<evidence type="ECO:0000313" key="2">
    <source>
        <dbReference type="EMBL" id="KAF2870269.1"/>
    </source>
</evidence>
<feature type="compositionally biased region" description="Polar residues" evidence="1">
    <location>
        <begin position="314"/>
        <end position="323"/>
    </location>
</feature>
<feature type="region of interest" description="Disordered" evidence="1">
    <location>
        <begin position="285"/>
        <end position="352"/>
    </location>
</feature>
<feature type="compositionally biased region" description="Basic and acidic residues" evidence="1">
    <location>
        <begin position="166"/>
        <end position="180"/>
    </location>
</feature>
<protein>
    <submittedName>
        <fullName evidence="2">Uncharacterized protein</fullName>
    </submittedName>
</protein>
<feature type="compositionally biased region" description="Basic and acidic residues" evidence="1">
    <location>
        <begin position="331"/>
        <end position="350"/>
    </location>
</feature>
<feature type="compositionally biased region" description="Basic residues" evidence="1">
    <location>
        <begin position="84"/>
        <end position="96"/>
    </location>
</feature>
<evidence type="ECO:0000256" key="1">
    <source>
        <dbReference type="SAM" id="MobiDB-lite"/>
    </source>
</evidence>
<accession>A0A7C8I3X1</accession>